<dbReference type="EMBL" id="AP024086">
    <property type="protein sequence ID" value="BCL62950.1"/>
    <property type="molecule type" value="Genomic_DNA"/>
</dbReference>
<dbReference type="KEGG" id="dbk:DGMP_36430"/>
<feature type="transmembrane region" description="Helical" evidence="1">
    <location>
        <begin position="82"/>
        <end position="111"/>
    </location>
</feature>
<name>A0A8D5FL68_9BACT</name>
<dbReference type="AlphaFoldDB" id="A0A8D5FL68"/>
<gene>
    <name evidence="3" type="ORF">DGMP_36430</name>
</gene>
<reference evidence="3" key="1">
    <citation type="submission" date="2020-09" db="EMBL/GenBank/DDBJ databases">
        <title>Desulfogranum mesoprofundum gen. nov., sp. nov., a novel mesophilic, sulfate-reducing chemolithoautotroph isolated from a deep-sea hydrothermal vent chimney in the Suiyo Seamount.</title>
        <authorList>
            <person name="Hashimoto Y."/>
            <person name="Nakagawa S."/>
        </authorList>
    </citation>
    <scope>NUCLEOTIDE SEQUENCE</scope>
    <source>
        <strain evidence="3">KT2</strain>
    </source>
</reference>
<evidence type="ECO:0000313" key="3">
    <source>
        <dbReference type="EMBL" id="BCL62950.1"/>
    </source>
</evidence>
<evidence type="ECO:0000313" key="4">
    <source>
        <dbReference type="Proteomes" id="UP000826725"/>
    </source>
</evidence>
<dbReference type="RefSeq" id="WP_228855253.1">
    <property type="nucleotide sequence ID" value="NZ_AP024086.1"/>
</dbReference>
<sequence length="159" mass="17325">MTREKTGALVILLFSVAYGLLATKIPLSFLSEQEVFTARTMPYALAVAGIVLSLAIIILPTVDPEGKASLGEATKGMDWSTAILLVVLMLVFGLIMKWLGFILSSILFLLCGFRILGETRIRLMLFSAIPLVLALWCIMSLLLGVYIAPGEIFYQLGVL</sequence>
<keyword evidence="4" id="KW-1185">Reference proteome</keyword>
<feature type="transmembrane region" description="Helical" evidence="1">
    <location>
        <begin position="6"/>
        <end position="30"/>
    </location>
</feature>
<feature type="transmembrane region" description="Helical" evidence="1">
    <location>
        <begin position="42"/>
        <end position="62"/>
    </location>
</feature>
<keyword evidence="1" id="KW-0812">Transmembrane</keyword>
<feature type="domain" description="DUF1468" evidence="2">
    <location>
        <begin position="8"/>
        <end position="146"/>
    </location>
</feature>
<feature type="transmembrane region" description="Helical" evidence="1">
    <location>
        <begin position="123"/>
        <end position="148"/>
    </location>
</feature>
<evidence type="ECO:0000256" key="1">
    <source>
        <dbReference type="SAM" id="Phobius"/>
    </source>
</evidence>
<dbReference type="Pfam" id="PF07331">
    <property type="entry name" value="TctB"/>
    <property type="match status" value="1"/>
</dbReference>
<dbReference type="InterPro" id="IPR009936">
    <property type="entry name" value="DUF1468"/>
</dbReference>
<proteinExistence type="predicted"/>
<evidence type="ECO:0000259" key="2">
    <source>
        <dbReference type="Pfam" id="PF07331"/>
    </source>
</evidence>
<keyword evidence="1" id="KW-0472">Membrane</keyword>
<keyword evidence="1" id="KW-1133">Transmembrane helix</keyword>
<dbReference type="Proteomes" id="UP000826725">
    <property type="component" value="Chromosome"/>
</dbReference>
<protein>
    <recommendedName>
        <fullName evidence="2">DUF1468 domain-containing protein</fullName>
    </recommendedName>
</protein>
<organism evidence="3 4">
    <name type="scientific">Desulfomarina profundi</name>
    <dbReference type="NCBI Taxonomy" id="2772557"/>
    <lineage>
        <taxon>Bacteria</taxon>
        <taxon>Pseudomonadati</taxon>
        <taxon>Thermodesulfobacteriota</taxon>
        <taxon>Desulfobulbia</taxon>
        <taxon>Desulfobulbales</taxon>
        <taxon>Desulfobulbaceae</taxon>
        <taxon>Desulfomarina</taxon>
    </lineage>
</organism>
<accession>A0A8D5FL68</accession>